<feature type="transmembrane region" description="Helical" evidence="1">
    <location>
        <begin position="7"/>
        <end position="27"/>
    </location>
</feature>
<dbReference type="Proteomes" id="UP000008323">
    <property type="component" value="Chromosome"/>
</dbReference>
<keyword evidence="1" id="KW-1133">Transmembrane helix</keyword>
<keyword evidence="1" id="KW-0472">Membrane</keyword>
<evidence type="ECO:0000256" key="1">
    <source>
        <dbReference type="SAM" id="Phobius"/>
    </source>
</evidence>
<reference evidence="2 3" key="1">
    <citation type="journal article" date="2008" name="J. Bacteriol.">
        <title>Comparative genome analysis of 'Candidatus Phytoplasma australiense' (subgroup tuf-Australia I; rp-A) and 'Ca. Phytoplasma asteris' strains OY-M and AY-WB.</title>
        <authorList>
            <person name="Tran-Nguyen L.T."/>
            <person name="Kube M."/>
            <person name="Schneider B."/>
            <person name="Reinhardt R."/>
            <person name="Gibb K.S."/>
        </authorList>
    </citation>
    <scope>NUCLEOTIDE SEQUENCE [LARGE SCALE GENOMIC DNA]</scope>
</reference>
<gene>
    <name evidence="2" type="ordered locus">PA0709</name>
</gene>
<feature type="transmembrane region" description="Helical" evidence="1">
    <location>
        <begin position="33"/>
        <end position="50"/>
    </location>
</feature>
<proteinExistence type="predicted"/>
<protein>
    <submittedName>
        <fullName evidence="2">Uncharacterized protein</fullName>
    </submittedName>
</protein>
<dbReference type="AlphaFoldDB" id="B1VAS0"/>
<evidence type="ECO:0000313" key="2">
    <source>
        <dbReference type="EMBL" id="CAM12043.1"/>
    </source>
</evidence>
<dbReference type="EMBL" id="AM422018">
    <property type="protein sequence ID" value="CAM12043.1"/>
    <property type="molecule type" value="Genomic_DNA"/>
</dbReference>
<evidence type="ECO:0000313" key="3">
    <source>
        <dbReference type="Proteomes" id="UP000008323"/>
    </source>
</evidence>
<accession>B1VAS0</accession>
<sequence length="102" mass="12201">MFISYLHIIYSPYSFLFFLLFFCTFSSSINFSIYNKYLLFAILSFIKLFLEKNIFRLNLKIIFLGFKIFLKAKVSVSFGKKHISKTSNVFMHKIFTIFKKNC</sequence>
<keyword evidence="1" id="KW-0812">Transmembrane</keyword>
<dbReference type="KEGG" id="pal:PA0709"/>
<name>B1VAS0_PHYAS</name>
<organism evidence="2 3">
    <name type="scientific">Phytoplasma australiense</name>
    <dbReference type="NCBI Taxonomy" id="59748"/>
    <lineage>
        <taxon>Bacteria</taxon>
        <taxon>Bacillati</taxon>
        <taxon>Mycoplasmatota</taxon>
        <taxon>Mollicutes</taxon>
        <taxon>Acholeplasmatales</taxon>
        <taxon>Acholeplasmataceae</taxon>
        <taxon>Candidatus Phytoplasma</taxon>
        <taxon>16SrXII (Stolbur group)</taxon>
    </lineage>
</organism>